<protein>
    <submittedName>
        <fullName evidence="2">Uncharacterized protein</fullName>
    </submittedName>
</protein>
<evidence type="ECO:0000256" key="1">
    <source>
        <dbReference type="SAM" id="MobiDB-lite"/>
    </source>
</evidence>
<feature type="compositionally biased region" description="Basic and acidic residues" evidence="1">
    <location>
        <begin position="88"/>
        <end position="98"/>
    </location>
</feature>
<evidence type="ECO:0000313" key="2">
    <source>
        <dbReference type="EMBL" id="CAK0898777.1"/>
    </source>
</evidence>
<organism evidence="2 3">
    <name type="scientific">Prorocentrum cordatum</name>
    <dbReference type="NCBI Taxonomy" id="2364126"/>
    <lineage>
        <taxon>Eukaryota</taxon>
        <taxon>Sar</taxon>
        <taxon>Alveolata</taxon>
        <taxon>Dinophyceae</taxon>
        <taxon>Prorocentrales</taxon>
        <taxon>Prorocentraceae</taxon>
        <taxon>Prorocentrum</taxon>
    </lineage>
</organism>
<sequence>MLKNYAEKDWMCTAEVWRRRTWFELQTECAARGLVEGGRCKEDLVERLVVCPGSVRPAAPLRLDTMPEIMPEAIDDPELQPRPPPADQSKRPPTERMLSHARRLALKAGRELTQGEETLFSLCSNFID</sequence>
<feature type="non-terminal residue" evidence="2">
    <location>
        <position position="128"/>
    </location>
</feature>
<gene>
    <name evidence="2" type="ORF">PCOR1329_LOCUS76488</name>
</gene>
<evidence type="ECO:0000313" key="3">
    <source>
        <dbReference type="Proteomes" id="UP001189429"/>
    </source>
</evidence>
<reference evidence="2" key="1">
    <citation type="submission" date="2023-10" db="EMBL/GenBank/DDBJ databases">
        <authorList>
            <person name="Chen Y."/>
            <person name="Shah S."/>
            <person name="Dougan E. K."/>
            <person name="Thang M."/>
            <person name="Chan C."/>
        </authorList>
    </citation>
    <scope>NUCLEOTIDE SEQUENCE [LARGE SCALE GENOMIC DNA]</scope>
</reference>
<proteinExistence type="predicted"/>
<accession>A0ABN9XGH8</accession>
<comment type="caution">
    <text evidence="2">The sequence shown here is derived from an EMBL/GenBank/DDBJ whole genome shotgun (WGS) entry which is preliminary data.</text>
</comment>
<dbReference type="EMBL" id="CAUYUJ010020504">
    <property type="protein sequence ID" value="CAK0898777.1"/>
    <property type="molecule type" value="Genomic_DNA"/>
</dbReference>
<dbReference type="Proteomes" id="UP001189429">
    <property type="component" value="Unassembled WGS sequence"/>
</dbReference>
<keyword evidence="3" id="KW-1185">Reference proteome</keyword>
<feature type="region of interest" description="Disordered" evidence="1">
    <location>
        <begin position="62"/>
        <end position="98"/>
    </location>
</feature>
<name>A0ABN9XGH8_9DINO</name>